<evidence type="ECO:0000259" key="1">
    <source>
        <dbReference type="Pfam" id="PF09983"/>
    </source>
</evidence>
<dbReference type="RefSeq" id="WP_255228673.1">
    <property type="nucleotide sequence ID" value="NZ_JAJEKE010000018.1"/>
</dbReference>
<dbReference type="EMBL" id="JAJEKE010000018">
    <property type="protein sequence ID" value="MCQ1531153.1"/>
    <property type="molecule type" value="Genomic_DNA"/>
</dbReference>
<organism evidence="2 3">
    <name type="scientific">Lutispora saccharofermentans</name>
    <dbReference type="NCBI Taxonomy" id="3024236"/>
    <lineage>
        <taxon>Bacteria</taxon>
        <taxon>Bacillati</taxon>
        <taxon>Bacillota</taxon>
        <taxon>Clostridia</taxon>
        <taxon>Lutisporales</taxon>
        <taxon>Lutisporaceae</taxon>
        <taxon>Lutispora</taxon>
    </lineage>
</organism>
<keyword evidence="3" id="KW-1185">Reference proteome</keyword>
<comment type="caution">
    <text evidence="2">The sequence shown here is derived from an EMBL/GenBank/DDBJ whole genome shotgun (WGS) entry which is preliminary data.</text>
</comment>
<reference evidence="2 3" key="1">
    <citation type="submission" date="2021-10" db="EMBL/GenBank/DDBJ databases">
        <title>Lutispora strain m25 sp. nov., a thermophilic, non-spore-forming bacterium isolated from a lab-scale methanogenic bioreactor digesting anaerobic sludge.</title>
        <authorList>
            <person name="El Houari A."/>
            <person name="Mcdonald J."/>
        </authorList>
    </citation>
    <scope>NUCLEOTIDE SEQUENCE [LARGE SCALE GENOMIC DNA]</scope>
    <source>
        <strain evidence="3">m25</strain>
    </source>
</reference>
<proteinExistence type="predicted"/>
<dbReference type="Gene3D" id="3.40.1360.10">
    <property type="match status" value="1"/>
</dbReference>
<name>A0ABT1NLZ3_9FIRM</name>
<feature type="domain" description="Wadjet protein JetD C-terminal" evidence="1">
    <location>
        <begin position="163"/>
        <end position="349"/>
    </location>
</feature>
<dbReference type="InterPro" id="IPR036078">
    <property type="entry name" value="Spo11/TopoVI_A_sf"/>
</dbReference>
<evidence type="ECO:0000313" key="3">
    <source>
        <dbReference type="Proteomes" id="UP001651880"/>
    </source>
</evidence>
<accession>A0ABT1NLZ3</accession>
<gene>
    <name evidence="2" type="ORF">LJD61_16625</name>
</gene>
<sequence length="352" mass="42056">MHKLIIEYINRLERKEKRKSFLIDDLEKHIISRFGGYSSYQGKGGYAALYKSIKILEKQHRIKELKTVGYNGQNPPLKIRWAIMQKDILTKWSKEDMLRVSDLLDLSQYNKNPHLQTDKEWQYINNIYEFLKNKESRSWASCEERCLELFNDEKFMDSNKKDNEVLKRLNISYDDLKMKKYGHMFVYWNRGTPNIEKIIILENHSTFFSYKRAAMEGKHIFEIIPDALIYGEGKKIIKSFSFLEEIADIKRVEALYFGDIDPEGFMIYRLLKEKYKEIDISLQLEAYSTLLSLNKFNYPCEGQSENEENLNYVLEELYKSNRNLEADKIMDICRSKYRIPQELITYEYLMGL</sequence>
<evidence type="ECO:0000313" key="2">
    <source>
        <dbReference type="EMBL" id="MCQ1531153.1"/>
    </source>
</evidence>
<dbReference type="SUPFAM" id="SSF56726">
    <property type="entry name" value="DNA topoisomerase IV, alpha subunit"/>
    <property type="match status" value="1"/>
</dbReference>
<protein>
    <submittedName>
        <fullName evidence="2">DUF2220 family protein</fullName>
    </submittedName>
</protein>
<dbReference type="Proteomes" id="UP001651880">
    <property type="component" value="Unassembled WGS sequence"/>
</dbReference>
<dbReference type="InterPro" id="IPR024534">
    <property type="entry name" value="JetD_C"/>
</dbReference>
<dbReference type="Pfam" id="PF09983">
    <property type="entry name" value="JetD_C"/>
    <property type="match status" value="1"/>
</dbReference>